<evidence type="ECO:0008006" key="4">
    <source>
        <dbReference type="Google" id="ProtNLM"/>
    </source>
</evidence>
<accession>A0A2W4ZI60</accession>
<sequence length="354" mass="36937">MRRFLPLALSLTLPACNGGSEPPAPSPGASATPATPVADMATPPRPLPLARFGDWAVGCDNGGTCQAGTLMPEDGDGPALTLSIERGPGPGAPLAIRLRSREPITLPLTAQVDGEAVMRGGTRRDDAIALTGAPAMALATRLATGRTLTLIDAGGTTVATLPLKGASAVLRRIDDRQGRVGTTGAIVARGGKPDTRPAPPLPVVRAATIRGEAALLDPLLITRMRDMAGCDDDDHLPDVTTKTLDGPRTLAIVPCATGAYNVLSALFVIERGTAVPVSFDAPLAGDSDGDMVYNATFDDGILATFAKGRGLGDCGVMQRYAWDGARFRLIERREMAECRGNPDFIRTWATRVIR</sequence>
<dbReference type="EMBL" id="QFNF01000001">
    <property type="protein sequence ID" value="PZO81057.1"/>
    <property type="molecule type" value="Genomic_DNA"/>
</dbReference>
<evidence type="ECO:0000313" key="3">
    <source>
        <dbReference type="Proteomes" id="UP000248614"/>
    </source>
</evidence>
<feature type="region of interest" description="Disordered" evidence="1">
    <location>
        <begin position="15"/>
        <end position="46"/>
    </location>
</feature>
<comment type="caution">
    <text evidence="2">The sequence shown here is derived from an EMBL/GenBank/DDBJ whole genome shotgun (WGS) entry which is preliminary data.</text>
</comment>
<organism evidence="2 3">
    <name type="scientific">Sphingomonas hengshuiensis</name>
    <dbReference type="NCBI Taxonomy" id="1609977"/>
    <lineage>
        <taxon>Bacteria</taxon>
        <taxon>Pseudomonadati</taxon>
        <taxon>Pseudomonadota</taxon>
        <taxon>Alphaproteobacteria</taxon>
        <taxon>Sphingomonadales</taxon>
        <taxon>Sphingomonadaceae</taxon>
        <taxon>Sphingomonas</taxon>
    </lineage>
</organism>
<evidence type="ECO:0000256" key="1">
    <source>
        <dbReference type="SAM" id="MobiDB-lite"/>
    </source>
</evidence>
<name>A0A2W4ZI60_9SPHN</name>
<reference evidence="2 3" key="1">
    <citation type="submission" date="2017-08" db="EMBL/GenBank/DDBJ databases">
        <title>Infants hospitalized years apart are colonized by the same room-sourced microbial strains.</title>
        <authorList>
            <person name="Brooks B."/>
            <person name="Olm M.R."/>
            <person name="Firek B.A."/>
            <person name="Baker R."/>
            <person name="Thomas B.C."/>
            <person name="Morowitz M.J."/>
            <person name="Banfield J.F."/>
        </authorList>
    </citation>
    <scope>NUCLEOTIDE SEQUENCE [LARGE SCALE GENOMIC DNA]</scope>
    <source>
        <strain evidence="2">S2_018_000_R3_110</strain>
    </source>
</reference>
<evidence type="ECO:0000313" key="2">
    <source>
        <dbReference type="EMBL" id="PZO81057.1"/>
    </source>
</evidence>
<dbReference type="Pfam" id="PF06674">
    <property type="entry name" value="DUF1176"/>
    <property type="match status" value="1"/>
</dbReference>
<dbReference type="AlphaFoldDB" id="A0A2W4ZI60"/>
<protein>
    <recommendedName>
        <fullName evidence="4">DUF1176 domain-containing protein</fullName>
    </recommendedName>
</protein>
<dbReference type="Proteomes" id="UP000248614">
    <property type="component" value="Unassembled WGS sequence"/>
</dbReference>
<dbReference type="InterPro" id="IPR009560">
    <property type="entry name" value="DUF1176"/>
</dbReference>
<feature type="compositionally biased region" description="Low complexity" evidence="1">
    <location>
        <begin position="27"/>
        <end position="36"/>
    </location>
</feature>
<gene>
    <name evidence="2" type="ORF">DI632_00320</name>
</gene>
<proteinExistence type="predicted"/>